<protein>
    <submittedName>
        <fullName evidence="3">MerR family transcriptional regulator</fullName>
    </submittedName>
</protein>
<evidence type="ECO:0000259" key="2">
    <source>
        <dbReference type="PROSITE" id="PS50937"/>
    </source>
</evidence>
<dbReference type="PANTHER" id="PTHR30204">
    <property type="entry name" value="REDOX-CYCLING DRUG-SENSING TRANSCRIPTIONAL ACTIVATOR SOXR"/>
    <property type="match status" value="1"/>
</dbReference>
<evidence type="ECO:0000313" key="3">
    <source>
        <dbReference type="EMBL" id="GAA2788505.1"/>
    </source>
</evidence>
<evidence type="ECO:0000313" key="4">
    <source>
        <dbReference type="Proteomes" id="UP001500979"/>
    </source>
</evidence>
<sequence length="106" mass="11872">MTPETHDPQTADEKFDDEDYPAYTMGRAAEMLGTTPAFLRSLDEAQLIEPQRSSGGHRRYSRSQLRLAARVRELVDQGTGLDAACRIVTLEDQLQEARNLNDPTPP</sequence>
<dbReference type="Gene3D" id="1.10.1660.10">
    <property type="match status" value="1"/>
</dbReference>
<gene>
    <name evidence="3" type="ORF">GCM10010470_23910</name>
</gene>
<reference evidence="3 4" key="1">
    <citation type="journal article" date="2019" name="Int. J. Syst. Evol. Microbiol.">
        <title>The Global Catalogue of Microorganisms (GCM) 10K type strain sequencing project: providing services to taxonomists for standard genome sequencing and annotation.</title>
        <authorList>
            <consortium name="The Broad Institute Genomics Platform"/>
            <consortium name="The Broad Institute Genome Sequencing Center for Infectious Disease"/>
            <person name="Wu L."/>
            <person name="Ma J."/>
        </authorList>
    </citation>
    <scope>NUCLEOTIDE SEQUENCE [LARGE SCALE GENOMIC DNA]</scope>
    <source>
        <strain evidence="3 4">JCM 9383</strain>
    </source>
</reference>
<accession>A0ABN3VEF6</accession>
<comment type="caution">
    <text evidence="3">The sequence shown here is derived from an EMBL/GenBank/DDBJ whole genome shotgun (WGS) entry which is preliminary data.</text>
</comment>
<dbReference type="PROSITE" id="PS50937">
    <property type="entry name" value="HTH_MERR_2"/>
    <property type="match status" value="1"/>
</dbReference>
<keyword evidence="4" id="KW-1185">Reference proteome</keyword>
<dbReference type="EMBL" id="BAAAUX010000011">
    <property type="protein sequence ID" value="GAA2788505.1"/>
    <property type="molecule type" value="Genomic_DNA"/>
</dbReference>
<dbReference type="Proteomes" id="UP001500979">
    <property type="component" value="Unassembled WGS sequence"/>
</dbReference>
<proteinExistence type="predicted"/>
<dbReference type="SUPFAM" id="SSF46955">
    <property type="entry name" value="Putative DNA-binding domain"/>
    <property type="match status" value="1"/>
</dbReference>
<dbReference type="InterPro" id="IPR000551">
    <property type="entry name" value="MerR-type_HTH_dom"/>
</dbReference>
<dbReference type="SMART" id="SM00422">
    <property type="entry name" value="HTH_MERR"/>
    <property type="match status" value="1"/>
</dbReference>
<keyword evidence="1" id="KW-0238">DNA-binding</keyword>
<dbReference type="Pfam" id="PF13411">
    <property type="entry name" value="MerR_1"/>
    <property type="match status" value="1"/>
</dbReference>
<name>A0ABN3VEF6_9PSEU</name>
<dbReference type="InterPro" id="IPR009061">
    <property type="entry name" value="DNA-bd_dom_put_sf"/>
</dbReference>
<organism evidence="3 4">
    <name type="scientific">Saccharopolyspora taberi</name>
    <dbReference type="NCBI Taxonomy" id="60895"/>
    <lineage>
        <taxon>Bacteria</taxon>
        <taxon>Bacillati</taxon>
        <taxon>Actinomycetota</taxon>
        <taxon>Actinomycetes</taxon>
        <taxon>Pseudonocardiales</taxon>
        <taxon>Pseudonocardiaceae</taxon>
        <taxon>Saccharopolyspora</taxon>
    </lineage>
</organism>
<feature type="domain" description="HTH merR-type" evidence="2">
    <location>
        <begin position="22"/>
        <end position="90"/>
    </location>
</feature>
<evidence type="ECO:0000256" key="1">
    <source>
        <dbReference type="ARBA" id="ARBA00023125"/>
    </source>
</evidence>
<dbReference type="RefSeq" id="WP_344679648.1">
    <property type="nucleotide sequence ID" value="NZ_BAAAUX010000011.1"/>
</dbReference>
<dbReference type="PANTHER" id="PTHR30204:SF93">
    <property type="entry name" value="HTH MERR-TYPE DOMAIN-CONTAINING PROTEIN"/>
    <property type="match status" value="1"/>
</dbReference>
<dbReference type="InterPro" id="IPR047057">
    <property type="entry name" value="MerR_fam"/>
</dbReference>